<dbReference type="Gene3D" id="1.10.150.910">
    <property type="match status" value="1"/>
</dbReference>
<evidence type="ECO:0000259" key="8">
    <source>
        <dbReference type="Pfam" id="PF23726"/>
    </source>
</evidence>
<feature type="domain" description="RSE1/DDB1/CPSF1 first beta-propeller" evidence="7">
    <location>
        <begin position="14"/>
        <end position="380"/>
    </location>
</feature>
<dbReference type="PANTHER" id="PTHR10644">
    <property type="entry name" value="DNA REPAIR/RNA PROCESSING CPSF FAMILY"/>
    <property type="match status" value="1"/>
</dbReference>
<feature type="domain" description="RSE1/DDB1/CPSF1 second beta-propeller" evidence="8">
    <location>
        <begin position="442"/>
        <end position="744"/>
    </location>
</feature>
<dbReference type="Proteomes" id="UP000059188">
    <property type="component" value="Unassembled WGS sequence"/>
</dbReference>
<organism evidence="9 10">
    <name type="scientific">Thanatephorus cucumeris (strain AG1-IB / isolate 7/3/14)</name>
    <name type="common">Lettuce bottom rot fungus</name>
    <name type="synonym">Rhizoctonia solani</name>
    <dbReference type="NCBI Taxonomy" id="1108050"/>
    <lineage>
        <taxon>Eukaryota</taxon>
        <taxon>Fungi</taxon>
        <taxon>Dikarya</taxon>
        <taxon>Basidiomycota</taxon>
        <taxon>Agaricomycotina</taxon>
        <taxon>Agaricomycetes</taxon>
        <taxon>Cantharellales</taxon>
        <taxon>Ceratobasidiaceae</taxon>
        <taxon>Rhizoctonia</taxon>
        <taxon>Rhizoctonia solani AG-1</taxon>
    </lineage>
</organism>
<dbReference type="InterPro" id="IPR015943">
    <property type="entry name" value="WD40/YVTN_repeat-like_dom_sf"/>
</dbReference>
<protein>
    <recommendedName>
        <fullName evidence="3">DNA damage-binding protein 1</fullName>
    </recommendedName>
</protein>
<name>A0A0B7FX42_THACB</name>
<evidence type="ECO:0000259" key="6">
    <source>
        <dbReference type="Pfam" id="PF03178"/>
    </source>
</evidence>
<comment type="similarity">
    <text evidence="2">Belongs to the DDB1 family.</text>
</comment>
<dbReference type="InterPro" id="IPR018846">
    <property type="entry name" value="Beta-prop_RSE1/DDB1/CPSF1_1st"/>
</dbReference>
<dbReference type="InterPro" id="IPR050358">
    <property type="entry name" value="RSE1/DDB1/CFT1"/>
</dbReference>
<comment type="subcellular location">
    <subcellularLocation>
        <location evidence="1">Nucleus</location>
    </subcellularLocation>
</comment>
<dbReference type="InterPro" id="IPR004871">
    <property type="entry name" value="RSE1/DDB1/CPSF1_C"/>
</dbReference>
<dbReference type="GO" id="GO:0005634">
    <property type="term" value="C:nucleus"/>
    <property type="evidence" value="ECO:0007669"/>
    <property type="project" value="UniProtKB-SubCell"/>
</dbReference>
<feature type="domain" description="RSE1/DDB1/CPSF1 C-terminal" evidence="6">
    <location>
        <begin position="790"/>
        <end position="1108"/>
    </location>
</feature>
<accession>A0A0B7FX42</accession>
<gene>
    <name evidence="9" type="ORF">RSOLAG1IB_04867</name>
</gene>
<evidence type="ECO:0000259" key="7">
    <source>
        <dbReference type="Pfam" id="PF10433"/>
    </source>
</evidence>
<evidence type="ECO:0000313" key="10">
    <source>
        <dbReference type="Proteomes" id="UP000059188"/>
    </source>
</evidence>
<keyword evidence="4" id="KW-0539">Nucleus</keyword>
<dbReference type="GO" id="GO:0003676">
    <property type="term" value="F:nucleic acid binding"/>
    <property type="evidence" value="ECO:0007669"/>
    <property type="project" value="InterPro"/>
</dbReference>
<reference evidence="9 10" key="1">
    <citation type="submission" date="2014-11" db="EMBL/GenBank/DDBJ databases">
        <authorList>
            <person name="Wibberg Daniel"/>
        </authorList>
    </citation>
    <scope>NUCLEOTIDE SEQUENCE [LARGE SCALE GENOMIC DNA]</scope>
    <source>
        <strain evidence="9">Rhizoctonia solani AG1-IB 7/3/14</strain>
    </source>
</reference>
<feature type="region of interest" description="Disordered" evidence="5">
    <location>
        <begin position="244"/>
        <end position="266"/>
    </location>
</feature>
<dbReference type="Gene3D" id="2.130.10.10">
    <property type="entry name" value="YVTN repeat-like/Quinoprotein amine dehydrogenase"/>
    <property type="match status" value="3"/>
</dbReference>
<evidence type="ECO:0000256" key="2">
    <source>
        <dbReference type="ARBA" id="ARBA00007453"/>
    </source>
</evidence>
<keyword evidence="10" id="KW-1185">Reference proteome</keyword>
<dbReference type="AlphaFoldDB" id="A0A0B7FX42"/>
<evidence type="ECO:0000256" key="3">
    <source>
        <dbReference type="ARBA" id="ARBA00014577"/>
    </source>
</evidence>
<dbReference type="Pfam" id="PF10433">
    <property type="entry name" value="Beta-prop_RSE1_1st"/>
    <property type="match status" value="1"/>
</dbReference>
<proteinExistence type="inferred from homology"/>
<dbReference type="STRING" id="1108050.A0A0B7FX42"/>
<dbReference type="InterPro" id="IPR011047">
    <property type="entry name" value="Quinoprotein_ADH-like_sf"/>
</dbReference>
<dbReference type="EMBL" id="LN679106">
    <property type="protein sequence ID" value="CEL62511.1"/>
    <property type="molecule type" value="Genomic_DNA"/>
</dbReference>
<sequence length="1147" mass="123957">MHLISLTSHSPSAVLHSLACSFRESDERYLVVLTADKLQIHILKPQGIDLVCEQEIWGQPRGLIQLETSKHLVVALDIPQARILVLDFDPRSTVLTVHHTSIISPLAHRPSVNFSGVFASDQSLCASFYSGHVKTVEVGSKAPYEIKESDLRVHELAIQSMCYTLPPSDKLVAIVYTDATGRGWVIGRTADGMGPSPMLPEKELEMIPDLVIPVRIDNTDEDDTYGVLMFAPYKAMFLKTGNGHMEANQSTKGKGKPRPSRNKSEVKADIQASMVTIDVPYRDVAAWTQVDGKHILVGDSLGRLYLATVSMGPQFTMVCVLLGDISVPSTLSYLSNNILYVGSLSGPSQLVRIFDEIESTEGSVSRGKKKQLDDEDTHLEVVVELNKNIAPIMDATLIEIDGSGQPRIALISGDESGGWLSVVHKGASFRELAILDGCGSLENVFPLKKYFDEQTHSYLVASTTTSTYILSLADSSVSLLPQGELSGISRNETTILASNVALQGVDAAIYVTPKKVVLVDLIAGRAISSWKPPKGDNTAAALDTSSSTVCIATSEGGLFSLNIQPAGFVKTSEVSFKSKPHSQVSSLAISSGIVAVAFWGSNEILVLLLSELNKAAQSTIQEPSAASAVHLSNFGESQMYLIAARLDGVVVAQAITSKGELVPNSRRTVPLGAGPIHITTMTEPSGVRVIAAGKYATALSIANKRLSVSSLPLLDVCALATVNAPGIGYSTVYASANRLVFGQIEQLNMLNISKYHLGSDTPLCLAHHAGLSKYAIGCVRPKSDVLEERHFIRFHDDSTFKDLGQHKLKYSEIVTSIGVYTHERNSYILAGTAIVNPGENEPLSGRIILFAQDDENMMIKFQASQDVEGGVSSIKQLGARILAGIGHGVYLYDLGKDEVTISDPVARWERGYIVQDIIVRPNMIVVSDRLRSISVIRFIERTQISEPDEDMEAEEDSTILQFETIAMDMRAVWPTSIEVLSDNKTIIASQTDGNILTWELEDGNLESRAAFHTGEVIHKFIASTTKSAAGPRTVVIFVTNTGRIGTLSTVDDADALQLTRLEMKMGAAIKGLGGIEHAEWRAPKLLHTGTKPPPRRGVTDGDFIKKFLELNPGEAKKILSAGSAAETIGPAEEAQIRRCLDAISMGQ</sequence>
<dbReference type="SUPFAM" id="SSF50998">
    <property type="entry name" value="Quinoprotein alcohol dehydrogenase-like"/>
    <property type="match status" value="1"/>
</dbReference>
<dbReference type="Pfam" id="PF03178">
    <property type="entry name" value="CPSF_A"/>
    <property type="match status" value="1"/>
</dbReference>
<evidence type="ECO:0000256" key="1">
    <source>
        <dbReference type="ARBA" id="ARBA00004123"/>
    </source>
</evidence>
<evidence type="ECO:0000313" key="9">
    <source>
        <dbReference type="EMBL" id="CEL62511.1"/>
    </source>
</evidence>
<evidence type="ECO:0000256" key="4">
    <source>
        <dbReference type="ARBA" id="ARBA00023242"/>
    </source>
</evidence>
<evidence type="ECO:0000256" key="5">
    <source>
        <dbReference type="SAM" id="MobiDB-lite"/>
    </source>
</evidence>
<dbReference type="OrthoDB" id="433457at2759"/>
<dbReference type="Pfam" id="PF23726">
    <property type="entry name" value="Beta-prop_RSE1_2nd"/>
    <property type="match status" value="1"/>
</dbReference>
<dbReference type="InterPro" id="IPR058543">
    <property type="entry name" value="Beta-prop_RSE1/DDB1/CPSF1_2nd"/>
</dbReference>